<dbReference type="NCBIfam" id="TIGR02364">
    <property type="entry name" value="dha_pts"/>
    <property type="match status" value="1"/>
</dbReference>
<evidence type="ECO:0000256" key="7">
    <source>
        <dbReference type="ARBA" id="ARBA00046577"/>
    </source>
</evidence>
<dbReference type="PROSITE" id="PS00369">
    <property type="entry name" value="PTS_HPR_HIS"/>
    <property type="match status" value="1"/>
</dbReference>
<dbReference type="EMBL" id="AP027735">
    <property type="protein sequence ID" value="BDZ57676.1"/>
    <property type="molecule type" value="Genomic_DNA"/>
</dbReference>
<comment type="catalytic activity">
    <reaction evidence="1">
        <text>dihydroxyacetone + phosphoenolpyruvate = dihydroxyacetone phosphate + pyruvate</text>
        <dbReference type="Rhea" id="RHEA:18381"/>
        <dbReference type="ChEBI" id="CHEBI:15361"/>
        <dbReference type="ChEBI" id="CHEBI:16016"/>
        <dbReference type="ChEBI" id="CHEBI:57642"/>
        <dbReference type="ChEBI" id="CHEBI:58702"/>
        <dbReference type="EC" id="2.7.1.121"/>
    </reaction>
</comment>
<dbReference type="InterPro" id="IPR000032">
    <property type="entry name" value="HPr-like"/>
</dbReference>
<evidence type="ECO:0000313" key="12">
    <source>
        <dbReference type="Proteomes" id="UP001321421"/>
    </source>
</evidence>
<feature type="region of interest" description="Disordered" evidence="8">
    <location>
        <begin position="256"/>
        <end position="342"/>
    </location>
</feature>
<dbReference type="InterPro" id="IPR035895">
    <property type="entry name" value="HPr-like_sf"/>
</dbReference>
<dbReference type="RefSeq" id="WP_289232635.1">
    <property type="nucleotide sequence ID" value="NZ_AP027735.1"/>
</dbReference>
<dbReference type="PANTHER" id="PTHR38594">
    <property type="entry name" value="PEP-DEPENDENT DIHYDROXYACETONE KINASE, PHOSPHORYL DONOR SUBUNIT DHAM"/>
    <property type="match status" value="1"/>
</dbReference>
<dbReference type="SUPFAM" id="SSF53062">
    <property type="entry name" value="PTS system fructose IIA component-like"/>
    <property type="match status" value="1"/>
</dbReference>
<reference evidence="12" key="1">
    <citation type="journal article" date="2019" name="Int. J. Syst. Evol. Microbiol.">
        <title>The Global Catalogue of Microorganisms (GCM) 10K type strain sequencing project: providing services to taxonomists for standard genome sequencing and annotation.</title>
        <authorList>
            <consortium name="The Broad Institute Genomics Platform"/>
            <consortium name="The Broad Institute Genome Sequencing Center for Infectious Disease"/>
            <person name="Wu L."/>
            <person name="Ma J."/>
        </authorList>
    </citation>
    <scope>NUCLEOTIDE SEQUENCE [LARGE SCALE GENOMIC DNA]</scope>
    <source>
        <strain evidence="12">NBRC 110608</strain>
    </source>
</reference>
<dbReference type="PRINTS" id="PR00107">
    <property type="entry name" value="PHOSPHOCPHPR"/>
</dbReference>
<organism evidence="11 12">
    <name type="scientific">Barrientosiimonas endolithica</name>
    <dbReference type="NCBI Taxonomy" id="1535208"/>
    <lineage>
        <taxon>Bacteria</taxon>
        <taxon>Bacillati</taxon>
        <taxon>Actinomycetota</taxon>
        <taxon>Actinomycetes</taxon>
        <taxon>Micrococcales</taxon>
        <taxon>Dermacoccaceae</taxon>
        <taxon>Barrientosiimonas</taxon>
    </lineage>
</organism>
<feature type="domain" description="PTS EIIA type-4" evidence="9">
    <location>
        <begin position="2"/>
        <end position="129"/>
    </location>
</feature>
<dbReference type="InterPro" id="IPR001020">
    <property type="entry name" value="PTS_HPr_His_P_site"/>
</dbReference>
<comment type="function">
    <text evidence="3">General (non sugar-specific) component of the phosphoenolpyruvate-dependent sugar phosphotransferase system (sugar PTS). This major carbohydrate active-transport system catalyzes the phosphorylation of incoming sugar substrates concomitantly with their translocation across the cell membrane. The phosphoryl group from phosphoenolpyruvate (PEP) is transferred to the phosphoryl carrier protein HPr by enzyme I. Phospho-HPr then transfers it to the PTS EIIA domain.</text>
</comment>
<comment type="subunit">
    <text evidence="7">Homodimer. The dihydroxyacetone kinase complex is composed of a homodimer of DhaM, a homodimer of DhaK and the subunit DhaL.</text>
</comment>
<evidence type="ECO:0000259" key="10">
    <source>
        <dbReference type="PROSITE" id="PS51350"/>
    </source>
</evidence>
<dbReference type="InterPro" id="IPR039643">
    <property type="entry name" value="DhaM"/>
</dbReference>
<evidence type="ECO:0000313" key="11">
    <source>
        <dbReference type="EMBL" id="BDZ57676.1"/>
    </source>
</evidence>
<dbReference type="CDD" id="cd00367">
    <property type="entry name" value="PTS-HPr_like"/>
    <property type="match status" value="1"/>
</dbReference>
<evidence type="ECO:0000256" key="5">
    <source>
        <dbReference type="ARBA" id="ARBA00020422"/>
    </source>
</evidence>
<evidence type="ECO:0000256" key="3">
    <source>
        <dbReference type="ARBA" id="ARBA00003681"/>
    </source>
</evidence>
<proteinExistence type="predicted"/>
<dbReference type="Pfam" id="PF03610">
    <property type="entry name" value="EIIA-man"/>
    <property type="match status" value="1"/>
</dbReference>
<protein>
    <recommendedName>
        <fullName evidence="5">Phosphocarrier protein HPr</fullName>
        <ecNumber evidence="4">2.7.1.121</ecNumber>
    </recommendedName>
</protein>
<sequence length="342" mass="32554">MSVGLVVVSHSAQVAEGVVELASQMAPSVRLVAAGGDGSGGVGTSFDLISAALDEADTGDGVAILYDLGSALLTTEMALEMADPDVAERRVIVEAPVVEGAIAAAVAAEGGGGLSAVVAAAREAGGDAGADGGGVGAGGAGAVGAADAGAGAGGADADGSERGAAAGPAAITRTVEIVNPLGLHARPAAELARLVSSSAVPVTVSVEGKSPVDLRSVMSVVRLGTRAGDQVTLEASGDGAEAVLDQVAEAIRAGFGEAGSDVPSGAGGTGGTNDKASPGDAERSLVAGATAGAPTRIDLSATTAGTPASPVSPSARRTASATSRTTFPHHPWSASRPRNGNG</sequence>
<keyword evidence="6" id="KW-0808">Transferase</keyword>
<dbReference type="Gene3D" id="3.30.1340.10">
    <property type="entry name" value="HPr-like"/>
    <property type="match status" value="1"/>
</dbReference>
<evidence type="ECO:0000259" key="9">
    <source>
        <dbReference type="PROSITE" id="PS51096"/>
    </source>
</evidence>
<comment type="function">
    <text evidence="2">Component of the dihydroxyacetone kinase complex, which is responsible for the phosphoenolpyruvate (PEP)-dependent phosphorylation of dihydroxyacetone. DhaM serves as the phosphoryl donor. Is phosphorylated by phosphoenolpyruvate in an EI- and HPr-dependent reaction, and a phosphorelay system on histidine residues finally leads to phosphoryl transfer to DhaL and dihydroxyacetone.</text>
</comment>
<dbReference type="PROSITE" id="PS51096">
    <property type="entry name" value="PTS_EIIA_TYPE_4"/>
    <property type="match status" value="1"/>
</dbReference>
<dbReference type="NCBIfam" id="TIGR01003">
    <property type="entry name" value="PTS_HPr_family"/>
    <property type="match status" value="1"/>
</dbReference>
<evidence type="ECO:0000256" key="8">
    <source>
        <dbReference type="SAM" id="MobiDB-lite"/>
    </source>
</evidence>
<dbReference type="Gene3D" id="3.40.50.510">
    <property type="entry name" value="Phosphotransferase system, mannose-type IIA component"/>
    <property type="match status" value="1"/>
</dbReference>
<feature type="domain" description="HPr" evidence="10">
    <location>
        <begin position="170"/>
        <end position="258"/>
    </location>
</feature>
<dbReference type="Proteomes" id="UP001321421">
    <property type="component" value="Chromosome"/>
</dbReference>
<dbReference type="PANTHER" id="PTHR38594:SF1">
    <property type="entry name" value="PEP-DEPENDENT DIHYDROXYACETONE KINASE, PHOSPHORYL DONOR SUBUNIT DHAM"/>
    <property type="match status" value="1"/>
</dbReference>
<feature type="compositionally biased region" description="Low complexity" evidence="8">
    <location>
        <begin position="306"/>
        <end position="326"/>
    </location>
</feature>
<dbReference type="InterPro" id="IPR036662">
    <property type="entry name" value="PTS_EIIA_man-typ_sf"/>
</dbReference>
<evidence type="ECO:0000256" key="1">
    <source>
        <dbReference type="ARBA" id="ARBA00001113"/>
    </source>
</evidence>
<accession>A0ABN6YNR8</accession>
<gene>
    <name evidence="11" type="ORF">GCM10025872_13330</name>
</gene>
<name>A0ABN6YNR8_9MICO</name>
<dbReference type="EC" id="2.7.1.121" evidence="4"/>
<dbReference type="InterPro" id="IPR004701">
    <property type="entry name" value="PTS_EIIA_man-typ"/>
</dbReference>
<keyword evidence="12" id="KW-1185">Reference proteome</keyword>
<dbReference type="PROSITE" id="PS51350">
    <property type="entry name" value="PTS_HPR_DOM"/>
    <property type="match status" value="1"/>
</dbReference>
<dbReference type="Pfam" id="PF00381">
    <property type="entry name" value="PTS-HPr"/>
    <property type="match status" value="1"/>
</dbReference>
<evidence type="ECO:0000256" key="6">
    <source>
        <dbReference type="ARBA" id="ARBA00022679"/>
    </source>
</evidence>
<evidence type="ECO:0000256" key="4">
    <source>
        <dbReference type="ARBA" id="ARBA00012095"/>
    </source>
</evidence>
<dbReference type="SUPFAM" id="SSF55594">
    <property type="entry name" value="HPr-like"/>
    <property type="match status" value="1"/>
</dbReference>
<evidence type="ECO:0000256" key="2">
    <source>
        <dbReference type="ARBA" id="ARBA00002788"/>
    </source>
</evidence>
<dbReference type="InterPro" id="IPR012844">
    <property type="entry name" value="DhaM_N"/>
</dbReference>